<gene>
    <name evidence="1" type="ORF">PAC_17865</name>
</gene>
<accession>A0A1L7XSD6</accession>
<name>A0A1L7XSD6_9HELO</name>
<keyword evidence="2" id="KW-1185">Reference proteome</keyword>
<evidence type="ECO:0000313" key="1">
    <source>
        <dbReference type="EMBL" id="CZR67966.1"/>
    </source>
</evidence>
<dbReference type="AlphaFoldDB" id="A0A1L7XSD6"/>
<dbReference type="EMBL" id="FJOG01000049">
    <property type="protein sequence ID" value="CZR67966.1"/>
    <property type="molecule type" value="Genomic_DNA"/>
</dbReference>
<dbReference type="Proteomes" id="UP000184330">
    <property type="component" value="Unassembled WGS sequence"/>
</dbReference>
<proteinExistence type="predicted"/>
<evidence type="ECO:0000313" key="2">
    <source>
        <dbReference type="Proteomes" id="UP000184330"/>
    </source>
</evidence>
<sequence length="165" mass="18332">MKPACGAPALEDLPHMGPTAESHNFPNDHLFLQLWGFLLHVVLLQCPLERLLYPNTFPIFGTVVQPKHPTARLDSWHAHRMWSSYALGLFGVDLATPRLNVSNRDRPQIVAALTKWSPGPDFGFHAVEPFRLLGKDDVLAGILPSTTLSNRIAQFQSETRNGCDG</sequence>
<reference evidence="1 2" key="1">
    <citation type="submission" date="2016-03" db="EMBL/GenBank/DDBJ databases">
        <authorList>
            <person name="Ploux O."/>
        </authorList>
    </citation>
    <scope>NUCLEOTIDE SEQUENCE [LARGE SCALE GENOMIC DNA]</scope>
    <source>
        <strain evidence="1 2">UAMH 11012</strain>
    </source>
</reference>
<organism evidence="1 2">
    <name type="scientific">Phialocephala subalpina</name>
    <dbReference type="NCBI Taxonomy" id="576137"/>
    <lineage>
        <taxon>Eukaryota</taxon>
        <taxon>Fungi</taxon>
        <taxon>Dikarya</taxon>
        <taxon>Ascomycota</taxon>
        <taxon>Pezizomycotina</taxon>
        <taxon>Leotiomycetes</taxon>
        <taxon>Helotiales</taxon>
        <taxon>Mollisiaceae</taxon>
        <taxon>Phialocephala</taxon>
        <taxon>Phialocephala fortinii species complex</taxon>
    </lineage>
</organism>
<protein>
    <submittedName>
        <fullName evidence="1">Uncharacterized protein</fullName>
    </submittedName>
</protein>